<dbReference type="RefSeq" id="WP_249297519.1">
    <property type="nucleotide sequence ID" value="NZ_JACRSX010000003.1"/>
</dbReference>
<comment type="caution">
    <text evidence="2">The sequence shown here is derived from an EMBL/GenBank/DDBJ whole genome shotgun (WGS) entry which is preliminary data.</text>
</comment>
<keyword evidence="1" id="KW-0812">Transmembrane</keyword>
<reference evidence="2 3" key="1">
    <citation type="submission" date="2020-08" db="EMBL/GenBank/DDBJ databases">
        <title>Genome public.</title>
        <authorList>
            <person name="Liu C."/>
            <person name="Sun Q."/>
        </authorList>
    </citation>
    <scope>NUCLEOTIDE SEQUENCE [LARGE SCALE GENOMIC DNA]</scope>
    <source>
        <strain evidence="2 3">NSJ-37</strain>
    </source>
</reference>
<evidence type="ECO:0000313" key="3">
    <source>
        <dbReference type="Proteomes" id="UP000606193"/>
    </source>
</evidence>
<dbReference type="EMBL" id="JACRSX010000003">
    <property type="protein sequence ID" value="MBC8561936.1"/>
    <property type="molecule type" value="Genomic_DNA"/>
</dbReference>
<feature type="transmembrane region" description="Helical" evidence="1">
    <location>
        <begin position="66"/>
        <end position="89"/>
    </location>
</feature>
<accession>A0ABR7MZZ3</accession>
<gene>
    <name evidence="2" type="ORF">H8704_04700</name>
</gene>
<keyword evidence="1" id="KW-1133">Transmembrane helix</keyword>
<feature type="transmembrane region" description="Helical" evidence="1">
    <location>
        <begin position="6"/>
        <end position="22"/>
    </location>
</feature>
<dbReference type="InterPro" id="IPR010718">
    <property type="entry name" value="DUF1294"/>
</dbReference>
<keyword evidence="3" id="KW-1185">Reference proteome</keyword>
<sequence length="90" mass="10525">MDYQWIILYLLINGIVFLIYGLDKWKASHHRWRIPEHTLMLAAVFGVFGAYGGMHFFHHKTYKPKFYIGVPSIFILEVIAAAAVIYFLYA</sequence>
<dbReference type="Proteomes" id="UP000606193">
    <property type="component" value="Unassembled WGS sequence"/>
</dbReference>
<protein>
    <submittedName>
        <fullName evidence="2">DUF1294 domain-containing protein</fullName>
    </submittedName>
</protein>
<evidence type="ECO:0000313" key="2">
    <source>
        <dbReference type="EMBL" id="MBC8561936.1"/>
    </source>
</evidence>
<organism evidence="2 3">
    <name type="scientific">Jutongia huaianensis</name>
    <dbReference type="NCBI Taxonomy" id="2763668"/>
    <lineage>
        <taxon>Bacteria</taxon>
        <taxon>Bacillati</taxon>
        <taxon>Bacillota</taxon>
        <taxon>Clostridia</taxon>
        <taxon>Lachnospirales</taxon>
        <taxon>Lachnospiraceae</taxon>
        <taxon>Jutongia</taxon>
    </lineage>
</organism>
<evidence type="ECO:0000256" key="1">
    <source>
        <dbReference type="SAM" id="Phobius"/>
    </source>
</evidence>
<keyword evidence="1" id="KW-0472">Membrane</keyword>
<name>A0ABR7MZZ3_9FIRM</name>
<feature type="transmembrane region" description="Helical" evidence="1">
    <location>
        <begin position="34"/>
        <end position="54"/>
    </location>
</feature>
<dbReference type="Pfam" id="PF06961">
    <property type="entry name" value="DUF1294"/>
    <property type="match status" value="1"/>
</dbReference>
<proteinExistence type="predicted"/>